<proteinExistence type="predicted"/>
<keyword evidence="5" id="KW-0808">Transferase</keyword>
<evidence type="ECO:0000256" key="5">
    <source>
        <dbReference type="ARBA" id="ARBA00022679"/>
    </source>
</evidence>
<dbReference type="Gene3D" id="3.30.565.10">
    <property type="entry name" value="Histidine kinase-like ATPase, C-terminal domain"/>
    <property type="match status" value="1"/>
</dbReference>
<dbReference type="PROSITE" id="PS50113">
    <property type="entry name" value="PAC"/>
    <property type="match status" value="3"/>
</dbReference>
<organism evidence="10 11">
    <name type="scientific">Rubrivivax rivuli</name>
    <dbReference type="NCBI Taxonomy" id="1862385"/>
    <lineage>
        <taxon>Bacteria</taxon>
        <taxon>Pseudomonadati</taxon>
        <taxon>Pseudomonadota</taxon>
        <taxon>Betaproteobacteria</taxon>
        <taxon>Burkholderiales</taxon>
        <taxon>Sphaerotilaceae</taxon>
        <taxon>Rubrivivax</taxon>
    </lineage>
</organism>
<feature type="domain" description="PAC" evidence="9">
    <location>
        <begin position="208"/>
        <end position="259"/>
    </location>
</feature>
<dbReference type="InterPro" id="IPR003661">
    <property type="entry name" value="HisK_dim/P_dom"/>
</dbReference>
<dbReference type="InterPro" id="IPR000700">
    <property type="entry name" value="PAS-assoc_C"/>
</dbReference>
<dbReference type="Pfam" id="PF02518">
    <property type="entry name" value="HATPase_c"/>
    <property type="match status" value="1"/>
</dbReference>
<keyword evidence="11" id="KW-1185">Reference proteome</keyword>
<dbReference type="OrthoDB" id="5389366at2"/>
<evidence type="ECO:0000259" key="7">
    <source>
        <dbReference type="PROSITE" id="PS50109"/>
    </source>
</evidence>
<dbReference type="GO" id="GO:0005886">
    <property type="term" value="C:plasma membrane"/>
    <property type="evidence" value="ECO:0007669"/>
    <property type="project" value="UniProtKB-SubCell"/>
</dbReference>
<evidence type="ECO:0000313" key="11">
    <source>
        <dbReference type="Proteomes" id="UP000285575"/>
    </source>
</evidence>
<reference evidence="10 11" key="1">
    <citation type="submission" date="2019-01" db="EMBL/GenBank/DDBJ databases">
        <authorList>
            <person name="Chen W.-M."/>
        </authorList>
    </citation>
    <scope>NUCLEOTIDE SEQUENCE [LARGE SCALE GENOMIC DNA]</scope>
    <source>
        <strain evidence="10 11">KYPY4</strain>
    </source>
</reference>
<evidence type="ECO:0000256" key="4">
    <source>
        <dbReference type="ARBA" id="ARBA00022553"/>
    </source>
</evidence>
<dbReference type="PROSITE" id="PS50112">
    <property type="entry name" value="PAS"/>
    <property type="match status" value="1"/>
</dbReference>
<dbReference type="SUPFAM" id="SSF47384">
    <property type="entry name" value="Homodimeric domain of signal transducing histidine kinase"/>
    <property type="match status" value="1"/>
</dbReference>
<dbReference type="Pfam" id="PF08447">
    <property type="entry name" value="PAS_3"/>
    <property type="match status" value="2"/>
</dbReference>
<sequence>MDDFSSLFEFLPIGAYRKRPDGVLLRSNPALVRMNGLASEAEHLAIVNGAAESWYVQPGRQRLFMELLLRGDRVVGFESEARARGSGRRLWVRENAHAVRGPDGEVLFFEGTVEEITEHVQARGALEHRERELREITAQVPGVVYRVVLDDDDTRRIDFVSDGVRALYGVEPEDAVQNRRLLAQFRHPDDLLRVDAELNAAARERRPLTTEFRIVRADGSQRWVQQISVPAGNPDEEQIRIGVMIDITERKQAELALAQSGDLWKRALEGTGDGVWDWHVQEGRELLSPACKALYGFAPDELPDTPDALDSRTHPEDLEAMRIARDAHFAGQMPIYINEHRVRCKDGSWKWILSRGMVLTRDEQGRPLRMVGTHTDITLRKQADALRAERDRAAAADLAKSQFLSRVSHELRTPLNAVLGFTQLLELEPGDGERQRLWVAQVLSAGRHLLALMDDVLDLSSAQTGQLAMATEVLPLREPLNEALAMLAASAAAAQVSLHDDSCDAPPCSVRADRRRLLQVLSNLIGNAIKYNHPQGWVRVQFETVSGWVSIHISDSGPGLDALQQARLFQPFERLGAQRGPVAGTGLGLALSRELVEAMGGSITVRSQAGAGATFTINLPAG</sequence>
<dbReference type="Gene3D" id="3.30.450.20">
    <property type="entry name" value="PAS domain"/>
    <property type="match status" value="3"/>
</dbReference>
<dbReference type="CDD" id="cd00082">
    <property type="entry name" value="HisKA"/>
    <property type="match status" value="1"/>
</dbReference>
<evidence type="ECO:0000259" key="8">
    <source>
        <dbReference type="PROSITE" id="PS50112"/>
    </source>
</evidence>
<dbReference type="PROSITE" id="PS50109">
    <property type="entry name" value="HIS_KIN"/>
    <property type="match status" value="1"/>
</dbReference>
<dbReference type="Pfam" id="PF00512">
    <property type="entry name" value="HisKA"/>
    <property type="match status" value="1"/>
</dbReference>
<dbReference type="EC" id="2.7.13.3" evidence="3"/>
<evidence type="ECO:0000256" key="6">
    <source>
        <dbReference type="ARBA" id="ARBA00022777"/>
    </source>
</evidence>
<protein>
    <recommendedName>
        <fullName evidence="3">histidine kinase</fullName>
        <ecNumber evidence="3">2.7.13.3</ecNumber>
    </recommendedName>
</protein>
<evidence type="ECO:0000256" key="2">
    <source>
        <dbReference type="ARBA" id="ARBA00004429"/>
    </source>
</evidence>
<evidence type="ECO:0000259" key="9">
    <source>
        <dbReference type="PROSITE" id="PS50113"/>
    </source>
</evidence>
<feature type="domain" description="PAS" evidence="8">
    <location>
        <begin position="129"/>
        <end position="205"/>
    </location>
</feature>
<dbReference type="InterPro" id="IPR000014">
    <property type="entry name" value="PAS"/>
</dbReference>
<dbReference type="PANTHER" id="PTHR43304:SF1">
    <property type="entry name" value="PAC DOMAIN-CONTAINING PROTEIN"/>
    <property type="match status" value="1"/>
</dbReference>
<dbReference type="FunFam" id="3.30.565.10:FF:000006">
    <property type="entry name" value="Sensor histidine kinase WalK"/>
    <property type="match status" value="1"/>
</dbReference>
<name>A0A437RQU9_9BURK</name>
<dbReference type="CDD" id="cd00130">
    <property type="entry name" value="PAS"/>
    <property type="match status" value="2"/>
</dbReference>
<evidence type="ECO:0000256" key="3">
    <source>
        <dbReference type="ARBA" id="ARBA00012438"/>
    </source>
</evidence>
<feature type="domain" description="Histidine kinase" evidence="7">
    <location>
        <begin position="406"/>
        <end position="622"/>
    </location>
</feature>
<dbReference type="InterPro" id="IPR003594">
    <property type="entry name" value="HATPase_dom"/>
</dbReference>
<dbReference type="CDD" id="cd00075">
    <property type="entry name" value="HATPase"/>
    <property type="match status" value="1"/>
</dbReference>
<comment type="caution">
    <text evidence="10">The sequence shown here is derived from an EMBL/GenBank/DDBJ whole genome shotgun (WGS) entry which is preliminary data.</text>
</comment>
<gene>
    <name evidence="10" type="ORF">EOE66_00955</name>
</gene>
<dbReference type="AlphaFoldDB" id="A0A437RQU9"/>
<comment type="subcellular location">
    <subcellularLocation>
        <location evidence="2">Cell inner membrane</location>
        <topology evidence="2">Multi-pass membrane protein</topology>
    </subcellularLocation>
</comment>
<dbReference type="Proteomes" id="UP000285575">
    <property type="component" value="Unassembled WGS sequence"/>
</dbReference>
<evidence type="ECO:0000313" key="10">
    <source>
        <dbReference type="EMBL" id="RVU49184.1"/>
    </source>
</evidence>
<feature type="domain" description="PAC" evidence="9">
    <location>
        <begin position="336"/>
        <end position="389"/>
    </location>
</feature>
<dbReference type="EMBL" id="SACR01000001">
    <property type="protein sequence ID" value="RVU49184.1"/>
    <property type="molecule type" value="Genomic_DNA"/>
</dbReference>
<evidence type="ECO:0000256" key="1">
    <source>
        <dbReference type="ARBA" id="ARBA00000085"/>
    </source>
</evidence>
<dbReference type="InterPro" id="IPR005467">
    <property type="entry name" value="His_kinase_dom"/>
</dbReference>
<dbReference type="Gene3D" id="1.10.287.130">
    <property type="match status" value="1"/>
</dbReference>
<dbReference type="SUPFAM" id="SSF55785">
    <property type="entry name" value="PYP-like sensor domain (PAS domain)"/>
    <property type="match status" value="3"/>
</dbReference>
<dbReference type="InterPro" id="IPR004358">
    <property type="entry name" value="Sig_transdc_His_kin-like_C"/>
</dbReference>
<dbReference type="NCBIfam" id="TIGR00229">
    <property type="entry name" value="sensory_box"/>
    <property type="match status" value="3"/>
</dbReference>
<dbReference type="SMART" id="SM00387">
    <property type="entry name" value="HATPase_c"/>
    <property type="match status" value="1"/>
</dbReference>
<dbReference type="GO" id="GO:0000155">
    <property type="term" value="F:phosphorelay sensor kinase activity"/>
    <property type="evidence" value="ECO:0007669"/>
    <property type="project" value="InterPro"/>
</dbReference>
<keyword evidence="6" id="KW-0418">Kinase</keyword>
<dbReference type="InterPro" id="IPR035965">
    <property type="entry name" value="PAS-like_dom_sf"/>
</dbReference>
<dbReference type="SMART" id="SM00086">
    <property type="entry name" value="PAC"/>
    <property type="match status" value="3"/>
</dbReference>
<dbReference type="InterPro" id="IPR013655">
    <property type="entry name" value="PAS_fold_3"/>
</dbReference>
<dbReference type="PANTHER" id="PTHR43304">
    <property type="entry name" value="PHYTOCHROME-LIKE PROTEIN CPH1"/>
    <property type="match status" value="1"/>
</dbReference>
<dbReference type="InterPro" id="IPR052162">
    <property type="entry name" value="Sensor_kinase/Photoreceptor"/>
</dbReference>
<feature type="domain" description="PAC" evidence="9">
    <location>
        <begin position="75"/>
        <end position="128"/>
    </location>
</feature>
<dbReference type="InterPro" id="IPR001610">
    <property type="entry name" value="PAC"/>
</dbReference>
<comment type="catalytic activity">
    <reaction evidence="1">
        <text>ATP + protein L-histidine = ADP + protein N-phospho-L-histidine.</text>
        <dbReference type="EC" id="2.7.13.3"/>
    </reaction>
</comment>
<dbReference type="SUPFAM" id="SSF55874">
    <property type="entry name" value="ATPase domain of HSP90 chaperone/DNA topoisomerase II/histidine kinase"/>
    <property type="match status" value="1"/>
</dbReference>
<dbReference type="InterPro" id="IPR036097">
    <property type="entry name" value="HisK_dim/P_sf"/>
</dbReference>
<dbReference type="PRINTS" id="PR00344">
    <property type="entry name" value="BCTRLSENSOR"/>
</dbReference>
<dbReference type="InterPro" id="IPR036890">
    <property type="entry name" value="HATPase_C_sf"/>
</dbReference>
<accession>A0A437RQU9</accession>
<dbReference type="SMART" id="SM00388">
    <property type="entry name" value="HisKA"/>
    <property type="match status" value="1"/>
</dbReference>
<dbReference type="SMART" id="SM00091">
    <property type="entry name" value="PAS"/>
    <property type="match status" value="2"/>
</dbReference>
<keyword evidence="4" id="KW-0597">Phosphoprotein</keyword>
<dbReference type="RefSeq" id="WP_128226822.1">
    <property type="nucleotide sequence ID" value="NZ_SACR01000001.1"/>
</dbReference>